<reference evidence="8" key="1">
    <citation type="submission" date="2021-01" db="EMBL/GenBank/DDBJ databases">
        <authorList>
            <person name="Zahm M."/>
            <person name="Roques C."/>
            <person name="Cabau C."/>
            <person name="Klopp C."/>
            <person name="Donnadieu C."/>
            <person name="Jouanno E."/>
            <person name="Lampietro C."/>
            <person name="Louis A."/>
            <person name="Herpin A."/>
            <person name="Echchiki A."/>
            <person name="Berthelot C."/>
            <person name="Parey E."/>
            <person name="Roest-Crollius H."/>
            <person name="Braasch I."/>
            <person name="Postlethwait J."/>
            <person name="Bobe J."/>
            <person name="Montfort J."/>
            <person name="Bouchez O."/>
            <person name="Begum T."/>
            <person name="Mejri S."/>
            <person name="Adams A."/>
            <person name="Chen W.-J."/>
            <person name="Guiguen Y."/>
        </authorList>
    </citation>
    <scope>NUCLEOTIDE SEQUENCE</scope>
    <source>
        <tissue evidence="8">Blood</tissue>
    </source>
</reference>
<dbReference type="InterPro" id="IPR006052">
    <property type="entry name" value="TNF_dom"/>
</dbReference>
<dbReference type="GO" id="GO:0005615">
    <property type="term" value="C:extracellular space"/>
    <property type="evidence" value="ECO:0007669"/>
    <property type="project" value="UniProtKB-KW"/>
</dbReference>
<dbReference type="GO" id="GO:0005125">
    <property type="term" value="F:cytokine activity"/>
    <property type="evidence" value="ECO:0007669"/>
    <property type="project" value="UniProtKB-KW"/>
</dbReference>
<sequence>MINTYHTSLPPPPIPPRPGHHQPPSGRSTPFLWFLSVIMVLQMGVTFGGFIYLFRKTNMLQSEFLRRGYDDLVVLKRLQECHEGSLDSNSLLDCGKILEKYKAIMSKVSQVSGKGAVAHMVPERPGKSSQSTGKTLRWNKEHSLLVQVTYMSTPGALSINVPGDYYIYSQVTFSKTHPKAPLSQCIVQRKASMADEKVLLRTFVSLKGENQPSTSFQGVSSGWR</sequence>
<dbReference type="Pfam" id="PF00229">
    <property type="entry name" value="TNF"/>
    <property type="match status" value="1"/>
</dbReference>
<organism evidence="8 9">
    <name type="scientific">Albula goreensis</name>
    <dbReference type="NCBI Taxonomy" id="1534307"/>
    <lineage>
        <taxon>Eukaryota</taxon>
        <taxon>Metazoa</taxon>
        <taxon>Chordata</taxon>
        <taxon>Craniata</taxon>
        <taxon>Vertebrata</taxon>
        <taxon>Euteleostomi</taxon>
        <taxon>Actinopterygii</taxon>
        <taxon>Neopterygii</taxon>
        <taxon>Teleostei</taxon>
        <taxon>Albuliformes</taxon>
        <taxon>Albulidae</taxon>
        <taxon>Albula</taxon>
    </lineage>
</organism>
<comment type="similarity">
    <text evidence="2">Belongs to the tumor necrosis factor family.</text>
</comment>
<keyword evidence="4 6" id="KW-0472">Membrane</keyword>
<evidence type="ECO:0000313" key="8">
    <source>
        <dbReference type="EMBL" id="KAI1898068.1"/>
    </source>
</evidence>
<comment type="caution">
    <text evidence="8">The sequence shown here is derived from an EMBL/GenBank/DDBJ whole genome shotgun (WGS) entry which is preliminary data.</text>
</comment>
<evidence type="ECO:0000259" key="7">
    <source>
        <dbReference type="Pfam" id="PF00229"/>
    </source>
</evidence>
<dbReference type="PANTHER" id="PTHR11471:SF57">
    <property type="entry name" value="CD154"/>
    <property type="match status" value="1"/>
</dbReference>
<evidence type="ECO:0000256" key="2">
    <source>
        <dbReference type="ARBA" id="ARBA00008670"/>
    </source>
</evidence>
<accession>A0A8T3DTG9</accession>
<dbReference type="OrthoDB" id="8667946at2759"/>
<evidence type="ECO:0000256" key="6">
    <source>
        <dbReference type="SAM" id="Phobius"/>
    </source>
</evidence>
<gene>
    <name evidence="8" type="ORF">AGOR_G00068530</name>
</gene>
<evidence type="ECO:0000313" key="9">
    <source>
        <dbReference type="Proteomes" id="UP000829720"/>
    </source>
</evidence>
<comment type="subcellular location">
    <subcellularLocation>
        <location evidence="1">Membrane</location>
    </subcellularLocation>
</comment>
<name>A0A8T3DTG9_9TELE</name>
<evidence type="ECO:0000256" key="3">
    <source>
        <dbReference type="ARBA" id="ARBA00022514"/>
    </source>
</evidence>
<dbReference type="InterPro" id="IPR008983">
    <property type="entry name" value="Tumour_necrosis_fac-like_dom"/>
</dbReference>
<feature type="transmembrane region" description="Helical" evidence="6">
    <location>
        <begin position="31"/>
        <end position="54"/>
    </location>
</feature>
<dbReference type="GO" id="GO:0005164">
    <property type="term" value="F:tumor necrosis factor receptor binding"/>
    <property type="evidence" value="ECO:0007669"/>
    <property type="project" value="InterPro"/>
</dbReference>
<keyword evidence="3" id="KW-0202">Cytokine</keyword>
<keyword evidence="6" id="KW-1133">Transmembrane helix</keyword>
<protein>
    <recommendedName>
        <fullName evidence="7">THD domain-containing protein</fullName>
    </recommendedName>
</protein>
<dbReference type="PANTHER" id="PTHR11471">
    <property type="entry name" value="TUMOR NECROSIS FACTOR FAMILY MEMBER"/>
    <property type="match status" value="1"/>
</dbReference>
<dbReference type="GO" id="GO:0016020">
    <property type="term" value="C:membrane"/>
    <property type="evidence" value="ECO:0007669"/>
    <property type="project" value="UniProtKB-SubCell"/>
</dbReference>
<keyword evidence="9" id="KW-1185">Reference proteome</keyword>
<dbReference type="SUPFAM" id="SSF49842">
    <property type="entry name" value="TNF-like"/>
    <property type="match status" value="1"/>
</dbReference>
<feature type="domain" description="THD" evidence="7">
    <location>
        <begin position="136"/>
        <end position="214"/>
    </location>
</feature>
<dbReference type="AlphaFoldDB" id="A0A8T3DTG9"/>
<dbReference type="GO" id="GO:0006955">
    <property type="term" value="P:immune response"/>
    <property type="evidence" value="ECO:0007669"/>
    <property type="project" value="InterPro"/>
</dbReference>
<keyword evidence="6" id="KW-0812">Transmembrane</keyword>
<dbReference type="EMBL" id="JAERUA010000006">
    <property type="protein sequence ID" value="KAI1898068.1"/>
    <property type="molecule type" value="Genomic_DNA"/>
</dbReference>
<evidence type="ECO:0000256" key="1">
    <source>
        <dbReference type="ARBA" id="ARBA00004370"/>
    </source>
</evidence>
<feature type="region of interest" description="Disordered" evidence="5">
    <location>
        <begin position="1"/>
        <end position="24"/>
    </location>
</feature>
<proteinExistence type="inferred from homology"/>
<dbReference type="Gene3D" id="2.60.120.40">
    <property type="match status" value="1"/>
</dbReference>
<evidence type="ECO:0000256" key="5">
    <source>
        <dbReference type="SAM" id="MobiDB-lite"/>
    </source>
</evidence>
<evidence type="ECO:0000256" key="4">
    <source>
        <dbReference type="ARBA" id="ARBA00023136"/>
    </source>
</evidence>
<dbReference type="Proteomes" id="UP000829720">
    <property type="component" value="Unassembled WGS sequence"/>
</dbReference>